<feature type="region of interest" description="Disordered" evidence="1">
    <location>
        <begin position="1"/>
        <end position="138"/>
    </location>
</feature>
<gene>
    <name evidence="2" type="ORF">BDN70DRAFT_296254</name>
</gene>
<evidence type="ECO:0000256" key="1">
    <source>
        <dbReference type="SAM" id="MobiDB-lite"/>
    </source>
</evidence>
<organism evidence="2 3">
    <name type="scientific">Pholiota conissans</name>
    <dbReference type="NCBI Taxonomy" id="109636"/>
    <lineage>
        <taxon>Eukaryota</taxon>
        <taxon>Fungi</taxon>
        <taxon>Dikarya</taxon>
        <taxon>Basidiomycota</taxon>
        <taxon>Agaricomycotina</taxon>
        <taxon>Agaricomycetes</taxon>
        <taxon>Agaricomycetidae</taxon>
        <taxon>Agaricales</taxon>
        <taxon>Agaricineae</taxon>
        <taxon>Strophariaceae</taxon>
        <taxon>Pholiota</taxon>
    </lineage>
</organism>
<dbReference type="AlphaFoldDB" id="A0A9P5YUD9"/>
<proteinExistence type="predicted"/>
<comment type="caution">
    <text evidence="2">The sequence shown here is derived from an EMBL/GenBank/DDBJ whole genome shotgun (WGS) entry which is preliminary data.</text>
</comment>
<sequence length="232" mass="24917">MPSPLDGGSGTVDGAIHLPIPTLGTSKSSPPSTPLKKARRRRYAVCIDNLSGPNPFDSLPPPRKTKMSPPKSAEKAKQARHSSIVHGRLQTSPTRSAKKGKGKEVDTEMAAMKEAEAAKDVEVKTNVEKREEPPSWSTFHQKLLADSSFAPLCEAAETGDVASFVHDDRAGGADSHDDDGGSVPDIPDSNVSRPHDFPKYAVVLGMGPRLQEEYKAGTLPNILPPSRYNDVF</sequence>
<dbReference type="EMBL" id="MU155362">
    <property type="protein sequence ID" value="KAF9474794.1"/>
    <property type="molecule type" value="Genomic_DNA"/>
</dbReference>
<feature type="compositionally biased region" description="Basic and acidic residues" evidence="1">
    <location>
        <begin position="165"/>
        <end position="179"/>
    </location>
</feature>
<feature type="region of interest" description="Disordered" evidence="1">
    <location>
        <begin position="164"/>
        <end position="195"/>
    </location>
</feature>
<name>A0A9P5YUD9_9AGAR</name>
<feature type="compositionally biased region" description="Basic and acidic residues" evidence="1">
    <location>
        <begin position="102"/>
        <end position="133"/>
    </location>
</feature>
<evidence type="ECO:0000313" key="3">
    <source>
        <dbReference type="Proteomes" id="UP000807469"/>
    </source>
</evidence>
<feature type="compositionally biased region" description="Low complexity" evidence="1">
    <location>
        <begin position="21"/>
        <end position="30"/>
    </location>
</feature>
<evidence type="ECO:0000313" key="2">
    <source>
        <dbReference type="EMBL" id="KAF9474794.1"/>
    </source>
</evidence>
<reference evidence="2" key="1">
    <citation type="submission" date="2020-11" db="EMBL/GenBank/DDBJ databases">
        <authorList>
            <consortium name="DOE Joint Genome Institute"/>
            <person name="Ahrendt S."/>
            <person name="Riley R."/>
            <person name="Andreopoulos W."/>
            <person name="Labutti K."/>
            <person name="Pangilinan J."/>
            <person name="Ruiz-Duenas F.J."/>
            <person name="Barrasa J.M."/>
            <person name="Sanchez-Garcia M."/>
            <person name="Camarero S."/>
            <person name="Miyauchi S."/>
            <person name="Serrano A."/>
            <person name="Linde D."/>
            <person name="Babiker R."/>
            <person name="Drula E."/>
            <person name="Ayuso-Fernandez I."/>
            <person name="Pacheco R."/>
            <person name="Padilla G."/>
            <person name="Ferreira P."/>
            <person name="Barriuso J."/>
            <person name="Kellner H."/>
            <person name="Castanera R."/>
            <person name="Alfaro M."/>
            <person name="Ramirez L."/>
            <person name="Pisabarro A.G."/>
            <person name="Kuo A."/>
            <person name="Tritt A."/>
            <person name="Lipzen A."/>
            <person name="He G."/>
            <person name="Yan M."/>
            <person name="Ng V."/>
            <person name="Cullen D."/>
            <person name="Martin F."/>
            <person name="Rosso M.-N."/>
            <person name="Henrissat B."/>
            <person name="Hibbett D."/>
            <person name="Martinez A.T."/>
            <person name="Grigoriev I.V."/>
        </authorList>
    </citation>
    <scope>NUCLEOTIDE SEQUENCE</scope>
    <source>
        <strain evidence="2">CIRM-BRFM 674</strain>
    </source>
</reference>
<protein>
    <submittedName>
        <fullName evidence="2">Uncharacterized protein</fullName>
    </submittedName>
</protein>
<keyword evidence="3" id="KW-1185">Reference proteome</keyword>
<accession>A0A9P5YUD9</accession>
<dbReference type="Proteomes" id="UP000807469">
    <property type="component" value="Unassembled WGS sequence"/>
</dbReference>